<feature type="domain" description="DNA polymerase III delta subunit-like C-terminal" evidence="6">
    <location>
        <begin position="222"/>
        <end position="342"/>
    </location>
</feature>
<evidence type="ECO:0000256" key="3">
    <source>
        <dbReference type="ARBA" id="ARBA00022705"/>
    </source>
</evidence>
<dbReference type="InterPro" id="IPR005790">
    <property type="entry name" value="DNA_polIII_delta"/>
</dbReference>
<gene>
    <name evidence="7" type="primary">holA</name>
    <name evidence="7" type="ORF">KVH43_12840</name>
</gene>
<keyword evidence="1 7" id="KW-0808">Transferase</keyword>
<keyword evidence="2 7" id="KW-0548">Nucleotidyltransferase</keyword>
<proteinExistence type="predicted"/>
<organism evidence="7 8">
    <name type="scientific">Crassaminicella indica</name>
    <dbReference type="NCBI Taxonomy" id="2855394"/>
    <lineage>
        <taxon>Bacteria</taxon>
        <taxon>Bacillati</taxon>
        <taxon>Bacillota</taxon>
        <taxon>Clostridia</taxon>
        <taxon>Eubacteriales</taxon>
        <taxon>Clostridiaceae</taxon>
        <taxon>Crassaminicella</taxon>
    </lineage>
</organism>
<dbReference type="EMBL" id="CP078093">
    <property type="protein sequence ID" value="QXM06213.1"/>
    <property type="molecule type" value="Genomic_DNA"/>
</dbReference>
<keyword evidence="8" id="KW-1185">Reference proteome</keyword>
<evidence type="ECO:0000256" key="1">
    <source>
        <dbReference type="ARBA" id="ARBA00022679"/>
    </source>
</evidence>
<evidence type="ECO:0000259" key="5">
    <source>
        <dbReference type="Pfam" id="PF06144"/>
    </source>
</evidence>
<dbReference type="PANTHER" id="PTHR34388">
    <property type="entry name" value="DNA POLYMERASE III SUBUNIT DELTA"/>
    <property type="match status" value="1"/>
</dbReference>
<evidence type="ECO:0000259" key="6">
    <source>
        <dbReference type="Pfam" id="PF21694"/>
    </source>
</evidence>
<dbReference type="Pfam" id="PF06144">
    <property type="entry name" value="DNA_pol3_delta"/>
    <property type="match status" value="1"/>
</dbReference>
<dbReference type="EC" id="2.7.7.7" evidence="7"/>
<keyword evidence="3" id="KW-0235">DNA replication</keyword>
<dbReference type="InterPro" id="IPR048466">
    <property type="entry name" value="DNA_pol3_delta-like_C"/>
</dbReference>
<accession>A0ABX8RB11</accession>
<dbReference type="PANTHER" id="PTHR34388:SF1">
    <property type="entry name" value="DNA POLYMERASE III SUBUNIT DELTA"/>
    <property type="match status" value="1"/>
</dbReference>
<name>A0ABX8RB11_9CLOT</name>
<dbReference type="NCBIfam" id="TIGR01128">
    <property type="entry name" value="holA"/>
    <property type="match status" value="1"/>
</dbReference>
<dbReference type="InterPro" id="IPR010372">
    <property type="entry name" value="DNA_pol3_delta_N"/>
</dbReference>
<dbReference type="RefSeq" id="WP_218282909.1">
    <property type="nucleotide sequence ID" value="NZ_CP078093.1"/>
</dbReference>
<sequence>MNYKEVLKDLKNDALNNLYLFYGQEYYLIENILNSIKEKIINKGFEDLNYQFIDGKETDVNTIINACETLPFMAERRMVLVKDLECFFGKRKNISDGEEERLTKYFANLPATTHLFFVVTQDIDKRKKIIKAISKYGKIVAFEKLSERDMHKWILKSFKKYNKEINDREISYFLDITGYLDKNSNKNLKDLDNEINKLCSFLGDRIVVTSSDIELLAPKSIENNIFSLVESIGRKNTDKALSLFSDMLMEGESEIKILYMITRQFRYLFQIKLMEKQGYTPMAIAPKLGLRQFVVKKYLQQAMNFDEKMLKKALQACLDTDESIKKGKIDQRLGIELLITQFG</sequence>
<evidence type="ECO:0000256" key="2">
    <source>
        <dbReference type="ARBA" id="ARBA00022695"/>
    </source>
</evidence>
<evidence type="ECO:0000313" key="8">
    <source>
        <dbReference type="Proteomes" id="UP000886818"/>
    </source>
</evidence>
<evidence type="ECO:0000256" key="4">
    <source>
        <dbReference type="ARBA" id="ARBA00022932"/>
    </source>
</evidence>
<dbReference type="Pfam" id="PF21694">
    <property type="entry name" value="DNA_pol3_delta_C"/>
    <property type="match status" value="1"/>
</dbReference>
<evidence type="ECO:0000313" key="7">
    <source>
        <dbReference type="EMBL" id="QXM06213.1"/>
    </source>
</evidence>
<protein>
    <submittedName>
        <fullName evidence="7">DNA polymerase III subunit delta</fullName>
        <ecNumber evidence="7">2.7.7.7</ecNumber>
    </submittedName>
</protein>
<reference evidence="7" key="1">
    <citation type="submission" date="2021-07" db="EMBL/GenBank/DDBJ databases">
        <title>Complete genome sequence of Crassaminicella sp. 143-21, isolated from a deep-sea hydrothermal vent.</title>
        <authorList>
            <person name="Li X."/>
        </authorList>
    </citation>
    <scope>NUCLEOTIDE SEQUENCE</scope>
    <source>
        <strain evidence="7">143-21</strain>
    </source>
</reference>
<keyword evidence="4" id="KW-0239">DNA-directed DNA polymerase</keyword>
<dbReference type="GO" id="GO:0003887">
    <property type="term" value="F:DNA-directed DNA polymerase activity"/>
    <property type="evidence" value="ECO:0007669"/>
    <property type="project" value="UniProtKB-EC"/>
</dbReference>
<feature type="domain" description="DNA polymerase III delta N-terminal" evidence="5">
    <location>
        <begin position="19"/>
        <end position="140"/>
    </location>
</feature>
<dbReference type="Proteomes" id="UP000886818">
    <property type="component" value="Chromosome"/>
</dbReference>